<sequence>MLMSSVRVMDIAVLLNYNEGNHHPASHQPQFGPSTGALEQCYPSGYPFHRLSPTIRPVVYVRQLILPGPYWEGTTRSGHALGMSHSTAVRDSSCRIHSRSGNRRASFRPADDATILYLSEAIQGSPRTAIQLA</sequence>
<name>A0A5N6E9F0_9EURO</name>
<dbReference type="EMBL" id="ML733620">
    <property type="protein sequence ID" value="KAB8213403.1"/>
    <property type="molecule type" value="Genomic_DNA"/>
</dbReference>
<dbReference type="AlphaFoldDB" id="A0A5N6E9F0"/>
<proteinExistence type="predicted"/>
<gene>
    <name evidence="1" type="ORF">BDV33DRAFT_184852</name>
</gene>
<protein>
    <submittedName>
        <fullName evidence="1">Uncharacterized protein</fullName>
    </submittedName>
</protein>
<evidence type="ECO:0000313" key="1">
    <source>
        <dbReference type="EMBL" id="KAB8213403.1"/>
    </source>
</evidence>
<keyword evidence="2" id="KW-1185">Reference proteome</keyword>
<organism evidence="1 2">
    <name type="scientific">Aspergillus novoparasiticus</name>
    <dbReference type="NCBI Taxonomy" id="986946"/>
    <lineage>
        <taxon>Eukaryota</taxon>
        <taxon>Fungi</taxon>
        <taxon>Dikarya</taxon>
        <taxon>Ascomycota</taxon>
        <taxon>Pezizomycotina</taxon>
        <taxon>Eurotiomycetes</taxon>
        <taxon>Eurotiomycetidae</taxon>
        <taxon>Eurotiales</taxon>
        <taxon>Aspergillaceae</taxon>
        <taxon>Aspergillus</taxon>
        <taxon>Aspergillus subgen. Circumdati</taxon>
    </lineage>
</organism>
<reference evidence="1 2" key="1">
    <citation type="submission" date="2019-04" db="EMBL/GenBank/DDBJ databases">
        <title>Fungal friends and foes A comparative genomics study of 23 Aspergillus species from section Flavi.</title>
        <authorList>
            <consortium name="DOE Joint Genome Institute"/>
            <person name="Kjaerbolling I."/>
            <person name="Vesth T.C."/>
            <person name="Frisvad J.C."/>
            <person name="Nybo J.L."/>
            <person name="Theobald S."/>
            <person name="Kildgaard S."/>
            <person name="Petersen T.I."/>
            <person name="Kuo A."/>
            <person name="Sato A."/>
            <person name="Lyhne E.K."/>
            <person name="Kogle M.E."/>
            <person name="Wiebenga A."/>
            <person name="Kun R.S."/>
            <person name="Lubbers R.J."/>
            <person name="Makela M.R."/>
            <person name="Barry K."/>
            <person name="Chovatia M."/>
            <person name="Clum A."/>
            <person name="Daum C."/>
            <person name="Haridas S."/>
            <person name="He G."/>
            <person name="LaButti K."/>
            <person name="Lipzen A."/>
            <person name="Mondo S."/>
            <person name="Pangilinan J."/>
            <person name="Riley R."/>
            <person name="Salamov A."/>
            <person name="Simmons B.A."/>
            <person name="Magnuson J.K."/>
            <person name="Henrissat B."/>
            <person name="Mortensen U.H."/>
            <person name="Larsen T.O."/>
            <person name="De vries R.P."/>
            <person name="Grigoriev I.V."/>
            <person name="Machida M."/>
            <person name="Baker S.E."/>
            <person name="Andersen M.R."/>
        </authorList>
    </citation>
    <scope>NUCLEOTIDE SEQUENCE [LARGE SCALE GENOMIC DNA]</scope>
    <source>
        <strain evidence="1 2">CBS 126849</strain>
    </source>
</reference>
<accession>A0A5N6E9F0</accession>
<evidence type="ECO:0000313" key="2">
    <source>
        <dbReference type="Proteomes" id="UP000326799"/>
    </source>
</evidence>
<dbReference type="Proteomes" id="UP000326799">
    <property type="component" value="Unassembled WGS sequence"/>
</dbReference>